<reference evidence="1" key="1">
    <citation type="submission" date="2022-02" db="EMBL/GenBank/DDBJ databases">
        <title>Plant Genome Project.</title>
        <authorList>
            <person name="Zhang R.-G."/>
        </authorList>
    </citation>
    <scope>NUCLEOTIDE SEQUENCE</scope>
    <source>
        <strain evidence="1">AT1</strain>
    </source>
</reference>
<comment type="caution">
    <text evidence="1">The sequence shown here is derived from an EMBL/GenBank/DDBJ whole genome shotgun (WGS) entry which is preliminary data.</text>
</comment>
<name>A0ACC0N922_RHOML</name>
<proteinExistence type="predicted"/>
<sequence>MEFLFPHTSTVMAGLLPLLVLLYYFLGKSKTSKHIPPPEAGGAWPVIGHLRHLTSSQMLPHVSLGAMADKYGPIFTIRVGLKRAVVVSNWQTAKECFTTHDTVVTSRPKFISADHLSYDEAMFGFAPYGAYWREVRKIISVELLGSRRVRLLEHVRGSETEDSIKELHRHWAEAKTNSGYVLVEMKQWFADLTMNVLVRMVAGKRYFGVSADSDEEEGRRCQKAFRDFFHFVGMFLPADAIPFLRWLDLGGHEKAMKETFKEMDRVISRWLEEHRQRREPGGGYKGDQDFMDIMLSTLEGQCLAGFDADTVNKATCLQVIMAGADTTSVMLTWALSLLLNNRQVLKKVQEELDLHVGQERQVDESDITKLFYLQAVVKETLRLYPAGPLAGQREFAEDCSISGYHIPKGTQLIPNLWKIHRDPMTWADPWVFRPERFLTAQKDVDVRGQHFELIPFGAGRRVCPGIALGVQMLHFVLARLLQGFELSTPNDALVDMTESAGYVLVEMKKWFADLTMNVLVRMVAGKRYFGVAADGDEEEGRSCQKAFRNFFHYVGLFLPADSIPFLRWLDLGGHEKAMKETFKEMDRVISGWLEEHRRRREPGGGYKGDQDFMDIMLSTFTGTSLAGYDADTVNKATCLQVIMAGADTTSVMLTWVLSLLLNNRQVLKKVQEELDLYVGKERQVDESGITKLFYLQAVVKEALRLCPAGARAGQREFAEDCSISGYHIPKGTQLLSNLWKIHRDPMKWDDPLVFRPERFLTAQKDVDVRGKHFELIPFGAGRRMCPGIAFGVQMLHFVLARLLQEFELSTPNDALVDMTGSAGLTNAKATPLEVLVAPRLAPS</sequence>
<protein>
    <submittedName>
        <fullName evidence="1">Uncharacterized protein</fullName>
    </submittedName>
</protein>
<evidence type="ECO:0000313" key="2">
    <source>
        <dbReference type="Proteomes" id="UP001062846"/>
    </source>
</evidence>
<dbReference type="Proteomes" id="UP001062846">
    <property type="component" value="Chromosome 6"/>
</dbReference>
<evidence type="ECO:0000313" key="1">
    <source>
        <dbReference type="EMBL" id="KAI8549785.1"/>
    </source>
</evidence>
<organism evidence="1 2">
    <name type="scientific">Rhododendron molle</name>
    <name type="common">Chinese azalea</name>
    <name type="synonym">Azalea mollis</name>
    <dbReference type="NCBI Taxonomy" id="49168"/>
    <lineage>
        <taxon>Eukaryota</taxon>
        <taxon>Viridiplantae</taxon>
        <taxon>Streptophyta</taxon>
        <taxon>Embryophyta</taxon>
        <taxon>Tracheophyta</taxon>
        <taxon>Spermatophyta</taxon>
        <taxon>Magnoliopsida</taxon>
        <taxon>eudicotyledons</taxon>
        <taxon>Gunneridae</taxon>
        <taxon>Pentapetalae</taxon>
        <taxon>asterids</taxon>
        <taxon>Ericales</taxon>
        <taxon>Ericaceae</taxon>
        <taxon>Ericoideae</taxon>
        <taxon>Rhodoreae</taxon>
        <taxon>Rhododendron</taxon>
    </lineage>
</organism>
<accession>A0ACC0N922</accession>
<dbReference type="EMBL" id="CM046393">
    <property type="protein sequence ID" value="KAI8549785.1"/>
    <property type="molecule type" value="Genomic_DNA"/>
</dbReference>
<keyword evidence="2" id="KW-1185">Reference proteome</keyword>
<gene>
    <name evidence="1" type="ORF">RHMOL_Rhmol06G0052400</name>
</gene>